<dbReference type="GO" id="GO:1990841">
    <property type="term" value="F:promoter-specific chromatin binding"/>
    <property type="evidence" value="ECO:0007669"/>
    <property type="project" value="TreeGrafter"/>
</dbReference>
<name>A0A8C6X7T7_NAJNA</name>
<dbReference type="AlphaFoldDB" id="A0A8C6X7T7"/>
<feature type="compositionally biased region" description="Polar residues" evidence="1">
    <location>
        <begin position="235"/>
        <end position="254"/>
    </location>
</feature>
<feature type="compositionally biased region" description="Polar residues" evidence="1">
    <location>
        <begin position="17"/>
        <end position="26"/>
    </location>
</feature>
<dbReference type="GeneTree" id="ENSGT00530000063870"/>
<sequence length="297" mass="33072">MSPRAGSAATGSPGRPSPTNFTQTNHGCEDLFDLSNKSSSVINKCDQPEESFTAFRPVRKSTDQSPPLVSKEDKGNSPKSNDDPLSSSEDDSDDSPLNLSKKPDANLVDAHTYTSLFPTENQNCMELQEMPLNLSVKDNYHVNLSLKNSLYETKDHNLQKVENKDLGTEICNPKNQTDKGSFSKSLTMMPIKEVQEPRTIESCDEQKQTAAVALCQLASYSPSTVQKESTEKNMQENNSQYTDSTAEPSETQNNHCKKAKGQKRTNHREATKVSGTKRVRTNECSRVFTLRKRTRIT</sequence>
<feature type="compositionally biased region" description="Basic and acidic residues" evidence="1">
    <location>
        <begin position="70"/>
        <end position="82"/>
    </location>
</feature>
<keyword evidence="3" id="KW-1185">Reference proteome</keyword>
<feature type="region of interest" description="Disordered" evidence="1">
    <location>
        <begin position="225"/>
        <end position="280"/>
    </location>
</feature>
<organism evidence="2 3">
    <name type="scientific">Naja naja</name>
    <name type="common">Indian cobra</name>
    <dbReference type="NCBI Taxonomy" id="35670"/>
    <lineage>
        <taxon>Eukaryota</taxon>
        <taxon>Metazoa</taxon>
        <taxon>Chordata</taxon>
        <taxon>Craniata</taxon>
        <taxon>Vertebrata</taxon>
        <taxon>Euteleostomi</taxon>
        <taxon>Lepidosauria</taxon>
        <taxon>Squamata</taxon>
        <taxon>Bifurcata</taxon>
        <taxon>Unidentata</taxon>
        <taxon>Episquamata</taxon>
        <taxon>Toxicofera</taxon>
        <taxon>Serpentes</taxon>
        <taxon>Colubroidea</taxon>
        <taxon>Elapidae</taxon>
        <taxon>Elapinae</taxon>
        <taxon>Naja</taxon>
    </lineage>
</organism>
<reference evidence="2" key="1">
    <citation type="submission" date="2025-08" db="UniProtKB">
        <authorList>
            <consortium name="Ensembl"/>
        </authorList>
    </citation>
    <scope>IDENTIFICATION</scope>
</reference>
<protein>
    <submittedName>
        <fullName evidence="2">Uncharacterized protein</fullName>
    </submittedName>
</protein>
<dbReference type="GO" id="GO:0000978">
    <property type="term" value="F:RNA polymerase II cis-regulatory region sequence-specific DNA binding"/>
    <property type="evidence" value="ECO:0007669"/>
    <property type="project" value="TreeGrafter"/>
</dbReference>
<dbReference type="GO" id="GO:0008544">
    <property type="term" value="P:epidermis development"/>
    <property type="evidence" value="ECO:0007669"/>
    <property type="project" value="TreeGrafter"/>
</dbReference>
<feature type="region of interest" description="Disordered" evidence="1">
    <location>
        <begin position="41"/>
        <end position="106"/>
    </location>
</feature>
<dbReference type="PANTHER" id="PTHR14678:SF1">
    <property type="entry name" value="ZINC FINGER PROTEIN 750"/>
    <property type="match status" value="1"/>
</dbReference>
<dbReference type="Ensembl" id="ENSNNAT00000010696.1">
    <property type="protein sequence ID" value="ENSNNAP00000010219.1"/>
    <property type="gene ID" value="ENSNNAG00000006835.1"/>
</dbReference>
<evidence type="ECO:0000313" key="2">
    <source>
        <dbReference type="Ensembl" id="ENSNNAP00000010219.1"/>
    </source>
</evidence>
<dbReference type="OrthoDB" id="8933073at2759"/>
<accession>A0A8C6X7T7</accession>
<dbReference type="Proteomes" id="UP000694559">
    <property type="component" value="Unplaced"/>
</dbReference>
<feature type="compositionally biased region" description="Basic residues" evidence="1">
    <location>
        <begin position="255"/>
        <end position="266"/>
    </location>
</feature>
<dbReference type="PANTHER" id="PTHR14678">
    <property type="entry name" value="PROLINE-RICH PROTEIN 35-RELATED"/>
    <property type="match status" value="1"/>
</dbReference>
<dbReference type="GO" id="GO:0005634">
    <property type="term" value="C:nucleus"/>
    <property type="evidence" value="ECO:0007669"/>
    <property type="project" value="TreeGrafter"/>
</dbReference>
<dbReference type="GO" id="GO:0001228">
    <property type="term" value="F:DNA-binding transcription activator activity, RNA polymerase II-specific"/>
    <property type="evidence" value="ECO:0007669"/>
    <property type="project" value="TreeGrafter"/>
</dbReference>
<feature type="region of interest" description="Disordered" evidence="1">
    <location>
        <begin position="1"/>
        <end position="29"/>
    </location>
</feature>
<dbReference type="InterPro" id="IPR039363">
    <property type="entry name" value="ZNF750"/>
</dbReference>
<evidence type="ECO:0000313" key="3">
    <source>
        <dbReference type="Proteomes" id="UP000694559"/>
    </source>
</evidence>
<reference evidence="2" key="2">
    <citation type="submission" date="2025-09" db="UniProtKB">
        <authorList>
            <consortium name="Ensembl"/>
        </authorList>
    </citation>
    <scope>IDENTIFICATION</scope>
</reference>
<evidence type="ECO:0000256" key="1">
    <source>
        <dbReference type="SAM" id="MobiDB-lite"/>
    </source>
</evidence>
<proteinExistence type="predicted"/>
<dbReference type="OMA" id="PTENQNC"/>